<sequence>LLAALLLVGTQEFLRASLGGEVSGLYLVIYSVILILVVLFKPSGIATFFQYRNKKPAKQEVKKKSVV</sequence>
<keyword evidence="1" id="KW-1133">Transmembrane helix</keyword>
<reference evidence="2" key="1">
    <citation type="journal article" date="2014" name="Front. Microbiol.">
        <title>High frequency of phylogenetically diverse reductive dehalogenase-homologous genes in deep subseafloor sedimentary metagenomes.</title>
        <authorList>
            <person name="Kawai M."/>
            <person name="Futagami T."/>
            <person name="Toyoda A."/>
            <person name="Takaki Y."/>
            <person name="Nishi S."/>
            <person name="Hori S."/>
            <person name="Arai W."/>
            <person name="Tsubouchi T."/>
            <person name="Morono Y."/>
            <person name="Uchiyama I."/>
            <person name="Ito T."/>
            <person name="Fujiyama A."/>
            <person name="Inagaki F."/>
            <person name="Takami H."/>
        </authorList>
    </citation>
    <scope>NUCLEOTIDE SEQUENCE</scope>
    <source>
        <strain evidence="2">Expedition CK06-06</strain>
    </source>
</reference>
<feature type="non-terminal residue" evidence="2">
    <location>
        <position position="1"/>
    </location>
</feature>
<gene>
    <name evidence="2" type="ORF">S06H3_46035</name>
</gene>
<organism evidence="2">
    <name type="scientific">marine sediment metagenome</name>
    <dbReference type="NCBI Taxonomy" id="412755"/>
    <lineage>
        <taxon>unclassified sequences</taxon>
        <taxon>metagenomes</taxon>
        <taxon>ecological metagenomes</taxon>
    </lineage>
</organism>
<comment type="caution">
    <text evidence="2">The sequence shown here is derived from an EMBL/GenBank/DDBJ whole genome shotgun (WGS) entry which is preliminary data.</text>
</comment>
<keyword evidence="1" id="KW-0472">Membrane</keyword>
<evidence type="ECO:0008006" key="3">
    <source>
        <dbReference type="Google" id="ProtNLM"/>
    </source>
</evidence>
<protein>
    <recommendedName>
        <fullName evidence="3">Branched-chain amino acid ABC transporter permease</fullName>
    </recommendedName>
</protein>
<evidence type="ECO:0000313" key="2">
    <source>
        <dbReference type="EMBL" id="GAI37730.1"/>
    </source>
</evidence>
<feature type="transmembrane region" description="Helical" evidence="1">
    <location>
        <begin position="25"/>
        <end position="49"/>
    </location>
</feature>
<accession>X1PFB6</accession>
<dbReference type="EMBL" id="BARV01028804">
    <property type="protein sequence ID" value="GAI37730.1"/>
    <property type="molecule type" value="Genomic_DNA"/>
</dbReference>
<proteinExistence type="predicted"/>
<name>X1PFB6_9ZZZZ</name>
<evidence type="ECO:0000256" key="1">
    <source>
        <dbReference type="SAM" id="Phobius"/>
    </source>
</evidence>
<keyword evidence="1" id="KW-0812">Transmembrane</keyword>
<dbReference type="AlphaFoldDB" id="X1PFB6"/>